<feature type="compositionally biased region" description="Polar residues" evidence="1">
    <location>
        <begin position="907"/>
        <end position="919"/>
    </location>
</feature>
<feature type="compositionally biased region" description="Polar residues" evidence="1">
    <location>
        <begin position="568"/>
        <end position="577"/>
    </location>
</feature>
<evidence type="ECO:0000256" key="1">
    <source>
        <dbReference type="SAM" id="MobiDB-lite"/>
    </source>
</evidence>
<name>A0A139AAC7_GONPJ</name>
<feature type="region of interest" description="Disordered" evidence="1">
    <location>
        <begin position="1"/>
        <end position="79"/>
    </location>
</feature>
<feature type="compositionally biased region" description="Polar residues" evidence="1">
    <location>
        <begin position="1069"/>
        <end position="1088"/>
    </location>
</feature>
<feature type="compositionally biased region" description="Polar residues" evidence="1">
    <location>
        <begin position="213"/>
        <end position="222"/>
    </location>
</feature>
<evidence type="ECO:0000313" key="2">
    <source>
        <dbReference type="EMBL" id="KXS13455.1"/>
    </source>
</evidence>
<keyword evidence="3" id="KW-1185">Reference proteome</keyword>
<dbReference type="AlphaFoldDB" id="A0A139AAC7"/>
<feature type="compositionally biased region" description="Acidic residues" evidence="1">
    <location>
        <begin position="718"/>
        <end position="728"/>
    </location>
</feature>
<evidence type="ECO:0000313" key="3">
    <source>
        <dbReference type="Proteomes" id="UP000070544"/>
    </source>
</evidence>
<feature type="region of interest" description="Disordered" evidence="1">
    <location>
        <begin position="245"/>
        <end position="336"/>
    </location>
</feature>
<feature type="compositionally biased region" description="Polar residues" evidence="1">
    <location>
        <begin position="399"/>
        <end position="417"/>
    </location>
</feature>
<feature type="compositionally biased region" description="Basic and acidic residues" evidence="1">
    <location>
        <begin position="999"/>
        <end position="1013"/>
    </location>
</feature>
<organism evidence="2 3">
    <name type="scientific">Gonapodya prolifera (strain JEL478)</name>
    <name type="common">Monoblepharis prolifera</name>
    <dbReference type="NCBI Taxonomy" id="1344416"/>
    <lineage>
        <taxon>Eukaryota</taxon>
        <taxon>Fungi</taxon>
        <taxon>Fungi incertae sedis</taxon>
        <taxon>Chytridiomycota</taxon>
        <taxon>Chytridiomycota incertae sedis</taxon>
        <taxon>Monoblepharidomycetes</taxon>
        <taxon>Monoblepharidales</taxon>
        <taxon>Gonapodyaceae</taxon>
        <taxon>Gonapodya</taxon>
    </lineage>
</organism>
<feature type="compositionally biased region" description="Basic residues" evidence="1">
    <location>
        <begin position="461"/>
        <end position="475"/>
    </location>
</feature>
<reference evidence="2 3" key="1">
    <citation type="journal article" date="2015" name="Genome Biol. Evol.">
        <title>Phylogenomic analyses indicate that early fungi evolved digesting cell walls of algal ancestors of land plants.</title>
        <authorList>
            <person name="Chang Y."/>
            <person name="Wang S."/>
            <person name="Sekimoto S."/>
            <person name="Aerts A.L."/>
            <person name="Choi C."/>
            <person name="Clum A."/>
            <person name="LaButti K.M."/>
            <person name="Lindquist E.A."/>
            <person name="Yee Ngan C."/>
            <person name="Ohm R.A."/>
            <person name="Salamov A.A."/>
            <person name="Grigoriev I.V."/>
            <person name="Spatafora J.W."/>
            <person name="Berbee M.L."/>
        </authorList>
    </citation>
    <scope>NUCLEOTIDE SEQUENCE [LARGE SCALE GENOMIC DNA]</scope>
    <source>
        <strain evidence="2 3">JEL478</strain>
    </source>
</reference>
<feature type="compositionally biased region" description="Polar residues" evidence="1">
    <location>
        <begin position="424"/>
        <end position="433"/>
    </location>
</feature>
<dbReference type="EMBL" id="KQ965777">
    <property type="protein sequence ID" value="KXS13455.1"/>
    <property type="molecule type" value="Genomic_DNA"/>
</dbReference>
<dbReference type="OrthoDB" id="10659299at2759"/>
<dbReference type="Proteomes" id="UP000070544">
    <property type="component" value="Unassembled WGS sequence"/>
</dbReference>
<feature type="region of interest" description="Disordered" evidence="1">
    <location>
        <begin position="763"/>
        <end position="1181"/>
    </location>
</feature>
<feature type="compositionally biased region" description="Low complexity" evidence="1">
    <location>
        <begin position="127"/>
        <end position="139"/>
    </location>
</feature>
<feature type="compositionally biased region" description="Basic residues" evidence="1">
    <location>
        <begin position="302"/>
        <end position="314"/>
    </location>
</feature>
<feature type="compositionally biased region" description="Basic and acidic residues" evidence="1">
    <location>
        <begin position="22"/>
        <end position="31"/>
    </location>
</feature>
<sequence>MGKRVKNAPKAAPPKPAIDGSSSRHDGKVKGTPESQNGTSTQQPGTARKVSDGSKTGDNGAVRTSAPTESRADDTKLVIPKYTLREVTTDGRKATLMEVTPEGGPNMLPIVDILEDDIEEASTHGNPSPTTLTSTPQSSIARTSLPDPSFFPNHSFPSASTPSRPIRTPADFSEDERRMFAMLDSLALEEASEDEGDRGEDSASSGRMDEQSNHSGGPNEQSVGRGDVQGTAQATFSVPFVTVGIPENSEGADKDGKDVISANQSGLRDLQGPSDDGAHSDSSEELEQPGLPHAQNTAGSASKKRKRRKKRKGKQSTNVVAASAPTEPHNDDVAPSSKVEVVALPLRSPAELHANMLRVLESAKSIGIWMEVEREAGDYNLAPPDETLLDQPSDEKSDCTPSISNLNSTASATPDSSSNKHDTNGSPPSNTPLKSILKKTEASSNHSNGSDPVGNFSNLRGRGRGKLPIKIKSRHSPSFSHAKSGNKQNVSSSAGADQSDAKPGASESKRVHFSKPLELGPTGSEPPRMQALTKGEWRRREKERKRREALAAKTSSPIGYFEGRRSSWSEGETTDGSSGDEAIKRRVIMLPGPSGFDSTQSVAPEVTEVLTLGDTVNGHEDKDVEEIPDGHPVLAAEASAPPVADGPLELASPAPPPARPIHDSVVEREWTPEQLNAIASEDVIDEFVDAREMAQEYARLERRIFPERFSHPNRVEHDEENEYCEDGTDDRPPGSPASGTSDGEYVDGVSAWREAQPFRRAWAGASEYDDTGNGQLDDFMAGDSDSEGEDPALEALLFGGHEEIDDEDGDDMEGDVQTPQVPREGSSINPFMYAPWYLTETRRGPTAQEAKKEREESQSVLRKVLGEPSVAPPDASEQNGTRNESEGRKKSKMRFLPTKRGVAKRTPPNSGADTVQSQEPEAEPYTSFPSSPSVSSPVPSSAIQKSSSFEIVPAPVIERTTTNGRSGDNRKSAPSGKAVETMASVDPSDQGQGPSVAEVESKDSSTKLTEQEPWKPPSSRLPVRKTSLFKQRRKDEHTNGFLSPLIDDDDTESVVIENLSPPRIAPRASVQSSPDTSNLRTSSPSDNDTLMPDLTSVKGKAPQTPFRSPGDIAVHMAHVAQSGEQNHDDDVPTDRIEEHFERGGTKPPVVVTVVDEVSSRDTPPRKKVSRFKQRRVESSAS</sequence>
<accession>A0A139AAC7</accession>
<protein>
    <submittedName>
        <fullName evidence="2">Uncharacterized protein</fullName>
    </submittedName>
</protein>
<feature type="compositionally biased region" description="Low complexity" evidence="1">
    <location>
        <begin position="929"/>
        <end position="941"/>
    </location>
</feature>
<feature type="region of interest" description="Disordered" evidence="1">
    <location>
        <begin position="380"/>
        <end position="582"/>
    </location>
</feature>
<feature type="compositionally biased region" description="Basic and acidic residues" evidence="1">
    <location>
        <begin position="1125"/>
        <end position="1144"/>
    </location>
</feature>
<gene>
    <name evidence="2" type="ORF">M427DRAFT_156583</name>
</gene>
<feature type="compositionally biased region" description="Acidic residues" evidence="1">
    <location>
        <begin position="803"/>
        <end position="814"/>
    </location>
</feature>
<proteinExistence type="predicted"/>
<feature type="compositionally biased region" description="Polar residues" evidence="1">
    <location>
        <begin position="476"/>
        <end position="496"/>
    </location>
</feature>
<feature type="compositionally biased region" description="Basic and acidic residues" evidence="1">
    <location>
        <begin position="708"/>
        <end position="717"/>
    </location>
</feature>
<feature type="region of interest" description="Disordered" evidence="1">
    <location>
        <begin position="115"/>
        <end position="233"/>
    </location>
</feature>
<feature type="compositionally biased region" description="Basic and acidic residues" evidence="1">
    <location>
        <begin position="535"/>
        <end position="550"/>
    </location>
</feature>
<feature type="compositionally biased region" description="Polar residues" evidence="1">
    <location>
        <begin position="33"/>
        <end position="45"/>
    </location>
</feature>
<feature type="region of interest" description="Disordered" evidence="1">
    <location>
        <begin position="708"/>
        <end position="750"/>
    </location>
</feature>
<feature type="compositionally biased region" description="Polar residues" evidence="1">
    <location>
        <begin position="442"/>
        <end position="458"/>
    </location>
</feature>